<evidence type="ECO:0000313" key="3">
    <source>
        <dbReference type="Proteomes" id="UP000694406"/>
    </source>
</evidence>
<dbReference type="Proteomes" id="UP000694406">
    <property type="component" value="Unplaced"/>
</dbReference>
<proteinExistence type="predicted"/>
<accession>A0A8C5RD73</accession>
<feature type="region of interest" description="Disordered" evidence="1">
    <location>
        <begin position="40"/>
        <end position="62"/>
    </location>
</feature>
<reference evidence="2" key="2">
    <citation type="submission" date="2025-09" db="UniProtKB">
        <authorList>
            <consortium name="Ensembl"/>
        </authorList>
    </citation>
    <scope>IDENTIFICATION</scope>
</reference>
<dbReference type="Ensembl" id="ENSLLTT00000001716.1">
    <property type="protein sequence ID" value="ENSLLTP00000001652.1"/>
    <property type="gene ID" value="ENSLLTG00000001284.1"/>
</dbReference>
<keyword evidence="3" id="KW-1185">Reference proteome</keyword>
<evidence type="ECO:0000313" key="2">
    <source>
        <dbReference type="Ensembl" id="ENSLLTP00000001652.1"/>
    </source>
</evidence>
<protein>
    <submittedName>
        <fullName evidence="2">Uncharacterized protein</fullName>
    </submittedName>
</protein>
<sequence>LSPPLPPKLILLVKSIHPECRMQQEIYQEEKKCMERLKNWSPTKNFGGLKRSVTPKAPPKSN</sequence>
<organism evidence="2 3">
    <name type="scientific">Laticauda laticaudata</name>
    <name type="common">Blue-ringed sea krait</name>
    <name type="synonym">Blue-lipped sea krait</name>
    <dbReference type="NCBI Taxonomy" id="8630"/>
    <lineage>
        <taxon>Eukaryota</taxon>
        <taxon>Metazoa</taxon>
        <taxon>Chordata</taxon>
        <taxon>Craniata</taxon>
        <taxon>Vertebrata</taxon>
        <taxon>Euteleostomi</taxon>
        <taxon>Lepidosauria</taxon>
        <taxon>Squamata</taxon>
        <taxon>Bifurcata</taxon>
        <taxon>Unidentata</taxon>
        <taxon>Episquamata</taxon>
        <taxon>Toxicofera</taxon>
        <taxon>Serpentes</taxon>
        <taxon>Colubroidea</taxon>
        <taxon>Elapidae</taxon>
        <taxon>Laticaudinae</taxon>
        <taxon>Laticauda</taxon>
    </lineage>
</organism>
<name>A0A8C5RD73_LATLA</name>
<dbReference type="AlphaFoldDB" id="A0A8C5RD73"/>
<reference evidence="2" key="1">
    <citation type="submission" date="2025-08" db="UniProtKB">
        <authorList>
            <consortium name="Ensembl"/>
        </authorList>
    </citation>
    <scope>IDENTIFICATION</scope>
</reference>
<evidence type="ECO:0000256" key="1">
    <source>
        <dbReference type="SAM" id="MobiDB-lite"/>
    </source>
</evidence>